<feature type="region of interest" description="Disordered" evidence="1">
    <location>
        <begin position="63"/>
        <end position="101"/>
    </location>
</feature>
<reference evidence="2 3" key="1">
    <citation type="journal article" date="2014" name="Nat. Commun.">
        <title>Klebsormidium flaccidum genome reveals primary factors for plant terrestrial adaptation.</title>
        <authorList>
            <person name="Hori K."/>
            <person name="Maruyama F."/>
            <person name="Fujisawa T."/>
            <person name="Togashi T."/>
            <person name="Yamamoto N."/>
            <person name="Seo M."/>
            <person name="Sato S."/>
            <person name="Yamada T."/>
            <person name="Mori H."/>
            <person name="Tajima N."/>
            <person name="Moriyama T."/>
            <person name="Ikeuchi M."/>
            <person name="Watanabe M."/>
            <person name="Wada H."/>
            <person name="Kobayashi K."/>
            <person name="Saito M."/>
            <person name="Masuda T."/>
            <person name="Sasaki-Sekimoto Y."/>
            <person name="Mashiguchi K."/>
            <person name="Awai K."/>
            <person name="Shimojima M."/>
            <person name="Masuda S."/>
            <person name="Iwai M."/>
            <person name="Nobusawa T."/>
            <person name="Narise T."/>
            <person name="Kondo S."/>
            <person name="Saito H."/>
            <person name="Sato R."/>
            <person name="Murakawa M."/>
            <person name="Ihara Y."/>
            <person name="Oshima-Yamada Y."/>
            <person name="Ohtaka K."/>
            <person name="Satoh M."/>
            <person name="Sonobe K."/>
            <person name="Ishii M."/>
            <person name="Ohtani R."/>
            <person name="Kanamori-Sato M."/>
            <person name="Honoki R."/>
            <person name="Miyazaki D."/>
            <person name="Mochizuki H."/>
            <person name="Umetsu J."/>
            <person name="Higashi K."/>
            <person name="Shibata D."/>
            <person name="Kamiya Y."/>
            <person name="Sato N."/>
            <person name="Nakamura Y."/>
            <person name="Tabata S."/>
            <person name="Ida S."/>
            <person name="Kurokawa K."/>
            <person name="Ohta H."/>
        </authorList>
    </citation>
    <scope>NUCLEOTIDE SEQUENCE [LARGE SCALE GENOMIC DNA]</scope>
    <source>
        <strain evidence="2 3">NIES-2285</strain>
    </source>
</reference>
<feature type="compositionally biased region" description="Polar residues" evidence="1">
    <location>
        <begin position="330"/>
        <end position="344"/>
    </location>
</feature>
<feature type="compositionally biased region" description="Basic and acidic residues" evidence="1">
    <location>
        <begin position="687"/>
        <end position="696"/>
    </location>
</feature>
<keyword evidence="3" id="KW-1185">Reference proteome</keyword>
<dbReference type="OMA" id="PVFMETH"/>
<feature type="compositionally biased region" description="Pro residues" evidence="1">
    <location>
        <begin position="168"/>
        <end position="179"/>
    </location>
</feature>
<organism evidence="2 3">
    <name type="scientific">Klebsormidium nitens</name>
    <name type="common">Green alga</name>
    <name type="synonym">Ulothrix nitens</name>
    <dbReference type="NCBI Taxonomy" id="105231"/>
    <lineage>
        <taxon>Eukaryota</taxon>
        <taxon>Viridiplantae</taxon>
        <taxon>Streptophyta</taxon>
        <taxon>Klebsormidiophyceae</taxon>
        <taxon>Klebsormidiales</taxon>
        <taxon>Klebsormidiaceae</taxon>
        <taxon>Klebsormidium</taxon>
    </lineage>
</organism>
<dbReference type="AlphaFoldDB" id="A0A1Y1HPE8"/>
<evidence type="ECO:0000313" key="3">
    <source>
        <dbReference type="Proteomes" id="UP000054558"/>
    </source>
</evidence>
<accession>A0A1Y1HPE8</accession>
<name>A0A1Y1HPE8_KLENI</name>
<evidence type="ECO:0000256" key="1">
    <source>
        <dbReference type="SAM" id="MobiDB-lite"/>
    </source>
</evidence>
<evidence type="ECO:0000313" key="2">
    <source>
        <dbReference type="EMBL" id="GAQ80500.1"/>
    </source>
</evidence>
<proteinExistence type="predicted"/>
<dbReference type="Proteomes" id="UP000054558">
    <property type="component" value="Unassembled WGS sequence"/>
</dbReference>
<feature type="compositionally biased region" description="Basic and acidic residues" evidence="1">
    <location>
        <begin position="242"/>
        <end position="252"/>
    </location>
</feature>
<gene>
    <name evidence="2" type="ORF">KFL_000550300</name>
</gene>
<dbReference type="EMBL" id="DF237004">
    <property type="protein sequence ID" value="GAQ80500.1"/>
    <property type="molecule type" value="Genomic_DNA"/>
</dbReference>
<feature type="region of interest" description="Disordered" evidence="1">
    <location>
        <begin position="117"/>
        <end position="185"/>
    </location>
</feature>
<sequence>MEQLDGAFVRAHKLGMAGQLSLGELRAFVFSMEQVEAEVQKWAPLFSEAALRPQGPSLSMHLPTINTSDQAHTPTSPLSPNPSTPAGSAEGPFTTPLTGPLLVHGFPSENLDFTPVSVNTPRAFSHHPTPFPEHRSEDSEEEAMEDEDAPEGGPVPVSGGGLEGEASPMPPTPSMPSPPRCCFVLKNRDSNASSSSFTMTPSSASPRTPVSFQRGPLSAMGHNQVAENQRVGLASQGLLSKGEGKRGARAGDELEDQENQGPVGALGDFGLERQPALVEPTHNWAQASLQRARSMGGMHTGPAPSPFRTPGVTRLMRLSPGGPSPVSPVQNLSFDSPATFATWQKKTRPRAGQAPRDVSDGSPNLRTPEMDSPPATTELQAMAGPDFEATSPPIRGQSFGPSGKDRTFLDDRAMSDAERLGRVEQLLRGGVEDSDGEPANPFDFPERFAPVGDLGLTDHSPAKAPARPGEWVGRKTVDVAEVMRGDDVAACDWKDGVAALRDLHVSKSATLPHVIDPLEVDVRPDFEPLDGAAALLSKKGFETRGSGFLREEDFGLEGSPGWMDGRAALKAYGLDTPGGPKANPSRLGESSAKLEARSPLKSSPVGSPRATWQQTKSKTVGEWVNTSAVTTPGGVGSPGEETPGRLLPPWGVRTSDGKAHRRSRSHDLGGNGTPRSDLGFYSPRGPKKGEWAPRNAKDPALDEADVINDGKENINPNVGAAAPAPSGLDLSAFPPVFRTGEAAQQLLTVFQQFAPPEAPEGGTPTRRNGSLSLSELDGLLMGYGTERLSLLLDLLASRGALQPFVVGRQMRWERPP</sequence>
<feature type="region of interest" description="Disordered" evidence="1">
    <location>
        <begin position="574"/>
        <end position="696"/>
    </location>
</feature>
<feature type="region of interest" description="Disordered" evidence="1">
    <location>
        <begin position="427"/>
        <end position="469"/>
    </location>
</feature>
<protein>
    <submittedName>
        <fullName evidence="2">Uncharacterized protein</fullName>
    </submittedName>
</protein>
<feature type="compositionally biased region" description="Polar residues" evidence="1">
    <location>
        <begin position="600"/>
        <end position="630"/>
    </location>
</feature>
<feature type="compositionally biased region" description="Acidic residues" evidence="1">
    <location>
        <begin position="138"/>
        <end position="150"/>
    </location>
</feature>
<feature type="region of interest" description="Disordered" evidence="1">
    <location>
        <begin position="231"/>
        <end position="268"/>
    </location>
</feature>
<feature type="region of interest" description="Disordered" evidence="1">
    <location>
        <begin position="291"/>
        <end position="408"/>
    </location>
</feature>